<keyword evidence="1 3" id="KW-0853">WD repeat</keyword>
<dbReference type="InterPro" id="IPR015943">
    <property type="entry name" value="WD40/YVTN_repeat-like_dom_sf"/>
</dbReference>
<accession>A0A6M5YZ66</accession>
<evidence type="ECO:0000256" key="1">
    <source>
        <dbReference type="ARBA" id="ARBA00022574"/>
    </source>
</evidence>
<keyword evidence="2" id="KW-0677">Repeat</keyword>
<evidence type="ECO:0000256" key="3">
    <source>
        <dbReference type="PROSITE-ProRule" id="PRU00221"/>
    </source>
</evidence>
<proteinExistence type="predicted"/>
<protein>
    <submittedName>
        <fullName evidence="4">Uncharacterized protein</fullName>
    </submittedName>
</protein>
<dbReference type="SUPFAM" id="SSF50998">
    <property type="entry name" value="Quinoprotein alcohol dehydrogenase-like"/>
    <property type="match status" value="1"/>
</dbReference>
<dbReference type="KEGG" id="ftj:FTUN_6335"/>
<reference evidence="5" key="1">
    <citation type="submission" date="2020-05" db="EMBL/GenBank/DDBJ databases">
        <title>Frigoriglobus tundricola gen. nov., sp. nov., a psychrotolerant cellulolytic planctomycete of the family Gemmataceae with two divergent copies of 16S rRNA gene.</title>
        <authorList>
            <person name="Kulichevskaya I.S."/>
            <person name="Ivanova A.A."/>
            <person name="Naumoff D.G."/>
            <person name="Beletsky A.V."/>
            <person name="Rijpstra W.I.C."/>
            <person name="Sinninghe Damste J.S."/>
            <person name="Mardanov A.V."/>
            <person name="Ravin N.V."/>
            <person name="Dedysh S.N."/>
        </authorList>
    </citation>
    <scope>NUCLEOTIDE SEQUENCE [LARGE SCALE GENOMIC DNA]</scope>
    <source>
        <strain evidence="5">PL17</strain>
    </source>
</reference>
<sequence length="312" mass="33829">MLLFEDHGSRSTTVDLKAAVYAVAFAPDGSSVATGARDGSLLIRDSSGHVSAVRERDLTAPPALAFGYLPNGAGMVIGGEFGWSCWRQECGAWKSFGPHSVKPVTALAVLNERIVAFGFGKRQQDASFPTSELKGFGSRTFELWDISANRQLKPIFNEPNGVRQISTCPARKLVAWATGHRKVCVYDITTPKPISFPLEHDCPAVALSTDGRAMAVAVDYTARIYDLDKKRERFLLKGHKGKVAAVAFSPDGSTLMTGSWDQTVRLWDVATGKERANYMWDVGRVCCVAYAPDGLRLAAGGDLGRVVVWDAE</sequence>
<dbReference type="Gene3D" id="2.130.10.10">
    <property type="entry name" value="YVTN repeat-like/Quinoprotein amine dehydrogenase"/>
    <property type="match status" value="2"/>
</dbReference>
<dbReference type="PROSITE" id="PS50294">
    <property type="entry name" value="WD_REPEATS_REGION"/>
    <property type="match status" value="2"/>
</dbReference>
<dbReference type="PANTHER" id="PTHR19879">
    <property type="entry name" value="TRANSCRIPTION INITIATION FACTOR TFIID"/>
    <property type="match status" value="1"/>
</dbReference>
<dbReference type="EMBL" id="CP053452">
    <property type="protein sequence ID" value="QJW98740.1"/>
    <property type="molecule type" value="Genomic_DNA"/>
</dbReference>
<dbReference type="AlphaFoldDB" id="A0A6M5YZ66"/>
<dbReference type="Pfam" id="PF00400">
    <property type="entry name" value="WD40"/>
    <property type="match status" value="3"/>
</dbReference>
<dbReference type="Proteomes" id="UP000503447">
    <property type="component" value="Chromosome"/>
</dbReference>
<feature type="repeat" description="WD" evidence="3">
    <location>
        <begin position="285"/>
        <end position="312"/>
    </location>
</feature>
<evidence type="ECO:0000313" key="5">
    <source>
        <dbReference type="Proteomes" id="UP000503447"/>
    </source>
</evidence>
<gene>
    <name evidence="4" type="ORF">FTUN_6335</name>
</gene>
<dbReference type="InterPro" id="IPR011047">
    <property type="entry name" value="Quinoprotein_ADH-like_sf"/>
</dbReference>
<dbReference type="InterPro" id="IPR019775">
    <property type="entry name" value="WD40_repeat_CS"/>
</dbReference>
<dbReference type="RefSeq" id="WP_171473845.1">
    <property type="nucleotide sequence ID" value="NZ_CP053452.2"/>
</dbReference>
<dbReference type="PANTHER" id="PTHR19879:SF9">
    <property type="entry name" value="TRANSCRIPTION INITIATION FACTOR TFIID SUBUNIT 5"/>
    <property type="match status" value="1"/>
</dbReference>
<name>A0A6M5YZ66_9BACT</name>
<evidence type="ECO:0000256" key="2">
    <source>
        <dbReference type="ARBA" id="ARBA00022737"/>
    </source>
</evidence>
<dbReference type="PROSITE" id="PS00678">
    <property type="entry name" value="WD_REPEATS_1"/>
    <property type="match status" value="1"/>
</dbReference>
<evidence type="ECO:0000313" key="4">
    <source>
        <dbReference type="EMBL" id="QJW98740.1"/>
    </source>
</evidence>
<organism evidence="4 5">
    <name type="scientific">Frigoriglobus tundricola</name>
    <dbReference type="NCBI Taxonomy" id="2774151"/>
    <lineage>
        <taxon>Bacteria</taxon>
        <taxon>Pseudomonadati</taxon>
        <taxon>Planctomycetota</taxon>
        <taxon>Planctomycetia</taxon>
        <taxon>Gemmatales</taxon>
        <taxon>Gemmataceae</taxon>
        <taxon>Frigoriglobus</taxon>
    </lineage>
</organism>
<keyword evidence="5" id="KW-1185">Reference proteome</keyword>
<feature type="repeat" description="WD" evidence="3">
    <location>
        <begin position="236"/>
        <end position="277"/>
    </location>
</feature>
<dbReference type="SMART" id="SM00320">
    <property type="entry name" value="WD40"/>
    <property type="match status" value="5"/>
</dbReference>
<dbReference type="InterPro" id="IPR001680">
    <property type="entry name" value="WD40_rpt"/>
</dbReference>
<dbReference type="PROSITE" id="PS50082">
    <property type="entry name" value="WD_REPEATS_2"/>
    <property type="match status" value="2"/>
</dbReference>